<dbReference type="Proteomes" id="UP001321763">
    <property type="component" value="Chromosome"/>
</dbReference>
<gene>
    <name evidence="1" type="ORF">K234311028_24380</name>
</gene>
<evidence type="ECO:0000313" key="2">
    <source>
        <dbReference type="Proteomes" id="UP001321763"/>
    </source>
</evidence>
<reference evidence="1 2" key="1">
    <citation type="submission" date="2022-09" db="EMBL/GenBank/DDBJ databases">
        <title>complete genome sequences of Clostridium tetani str. KHSU-234311-028 isolated from soil.</title>
        <authorList>
            <person name="Sekizuka T."/>
            <person name="Shitada C."/>
            <person name="Takahashi M."/>
            <person name="Kuroda M."/>
        </authorList>
    </citation>
    <scope>NUCLEOTIDE SEQUENCE [LARGE SCALE GENOMIC DNA]</scope>
    <source>
        <strain evidence="1 2">KHSU-234311-028</strain>
    </source>
</reference>
<evidence type="ECO:0000313" key="1">
    <source>
        <dbReference type="EMBL" id="BDR82192.1"/>
    </source>
</evidence>
<protein>
    <submittedName>
        <fullName evidence="1">Uncharacterized protein</fullName>
    </submittedName>
</protein>
<accession>A0ABC8EGC8</accession>
<sequence>MLKKVSNIVLLIILVTMLGMTVPKIIANSFPAISQESMIK</sequence>
<dbReference type="RefSeq" id="WP_274542151.1">
    <property type="nucleotide sequence ID" value="NZ_AP026804.1"/>
</dbReference>
<organism evidence="1 2">
    <name type="scientific">Clostridium tetani</name>
    <dbReference type="NCBI Taxonomy" id="1513"/>
    <lineage>
        <taxon>Bacteria</taxon>
        <taxon>Bacillati</taxon>
        <taxon>Bacillota</taxon>
        <taxon>Clostridia</taxon>
        <taxon>Eubacteriales</taxon>
        <taxon>Clostridiaceae</taxon>
        <taxon>Clostridium</taxon>
    </lineage>
</organism>
<proteinExistence type="predicted"/>
<dbReference type="EMBL" id="AP026818">
    <property type="protein sequence ID" value="BDR82192.1"/>
    <property type="molecule type" value="Genomic_DNA"/>
</dbReference>
<dbReference type="GeneID" id="79382540"/>
<name>A0ABC8EGC8_CLOTA</name>
<dbReference type="AlphaFoldDB" id="A0ABC8EGC8"/>